<dbReference type="SUPFAM" id="SSF51726">
    <property type="entry name" value="UROD/MetE-like"/>
    <property type="match status" value="1"/>
</dbReference>
<dbReference type="Proteomes" id="UP000653358">
    <property type="component" value="Unassembled WGS sequence"/>
</dbReference>
<organism evidence="2 3">
    <name type="scientific">Acetobacterium tundrae</name>
    <dbReference type="NCBI Taxonomy" id="132932"/>
    <lineage>
        <taxon>Bacteria</taxon>
        <taxon>Bacillati</taxon>
        <taxon>Bacillota</taxon>
        <taxon>Clostridia</taxon>
        <taxon>Eubacteriales</taxon>
        <taxon>Eubacteriaceae</taxon>
        <taxon>Acetobacterium</taxon>
    </lineage>
</organism>
<sequence length="326" mass="37077">MLTIKENLKEVMTGGKPDRFVKQYEFLQMIMSVPSGRVKPQIGEEVINEWGVTIRWPEGQIAAFPVHDAEHILLKDVTEWKEYVKAPSMERSEGAWDQAIADANAVDRDNKYVAAFIAPGVFEMTHYLMGMENALMSFYEEPEAMQELIDYLTEFELDYAKALVENLHPDAILHHDDWGSQLSTFLSPAMFEEFFLESYKKIYGFYKANGVELIVHHSDSFAATLVPNMIEMGVDIWQGVMNTNNIPEMIKQYGDKITFMGGIHSGIIDHPDWSQEQIAAEVKRTCEENGKIYFIPSSCQGLPGSSFPGVYEATDVEVDKMTKQLF</sequence>
<dbReference type="Pfam" id="PF01208">
    <property type="entry name" value="URO-D"/>
    <property type="match status" value="1"/>
</dbReference>
<dbReference type="Gene3D" id="3.20.20.210">
    <property type="match status" value="1"/>
</dbReference>
<evidence type="ECO:0000313" key="3">
    <source>
        <dbReference type="Proteomes" id="UP000653358"/>
    </source>
</evidence>
<dbReference type="PANTHER" id="PTHR47099">
    <property type="entry name" value="METHYLCOBAMIDE:COM METHYLTRANSFERASE MTBA"/>
    <property type="match status" value="1"/>
</dbReference>
<keyword evidence="3" id="KW-1185">Reference proteome</keyword>
<gene>
    <name evidence="2" type="ORF">GH807_16720</name>
</gene>
<dbReference type="PANTHER" id="PTHR47099:SF1">
    <property type="entry name" value="METHYLCOBAMIDE:COM METHYLTRANSFERASE MTBA"/>
    <property type="match status" value="1"/>
</dbReference>
<dbReference type="InterPro" id="IPR038071">
    <property type="entry name" value="UROD/MetE-like_sf"/>
</dbReference>
<dbReference type="InterPro" id="IPR000257">
    <property type="entry name" value="Uroporphyrinogen_deCOase"/>
</dbReference>
<reference evidence="2 3" key="1">
    <citation type="journal article" date="2020" name="mSystems">
        <title>Defining Genomic and Predicted Metabolic Features of the Acetobacterium Genus.</title>
        <authorList>
            <person name="Ross D.E."/>
            <person name="Marshall C.W."/>
            <person name="Gulliver D."/>
            <person name="May H.D."/>
            <person name="Norman R.S."/>
        </authorList>
    </citation>
    <scope>NUCLEOTIDE SEQUENCE [LARGE SCALE GENOMIC DNA]</scope>
    <source>
        <strain evidence="2 3">DSM 9173</strain>
    </source>
</reference>
<accession>A0ABR6WQN1</accession>
<evidence type="ECO:0000259" key="1">
    <source>
        <dbReference type="Pfam" id="PF01208"/>
    </source>
</evidence>
<feature type="domain" description="Uroporphyrinogen decarboxylase (URO-D)" evidence="1">
    <location>
        <begin position="120"/>
        <end position="305"/>
    </location>
</feature>
<dbReference type="CDD" id="cd03309">
    <property type="entry name" value="CmuC_like"/>
    <property type="match status" value="1"/>
</dbReference>
<proteinExistence type="predicted"/>
<dbReference type="InterPro" id="IPR052024">
    <property type="entry name" value="Methanogen_methyltrans"/>
</dbReference>
<comment type="caution">
    <text evidence="2">The sequence shown here is derived from an EMBL/GenBank/DDBJ whole genome shotgun (WGS) entry which is preliminary data.</text>
</comment>
<dbReference type="RefSeq" id="WP_148605830.1">
    <property type="nucleotide sequence ID" value="NZ_RXYB01000026.1"/>
</dbReference>
<evidence type="ECO:0000313" key="2">
    <source>
        <dbReference type="EMBL" id="MBC3798658.1"/>
    </source>
</evidence>
<protein>
    <submittedName>
        <fullName evidence="2">Uroporphyrinogen decarboxylase</fullName>
    </submittedName>
</protein>
<name>A0ABR6WQN1_9FIRM</name>
<dbReference type="EMBL" id="WJBB01000049">
    <property type="protein sequence ID" value="MBC3798658.1"/>
    <property type="molecule type" value="Genomic_DNA"/>
</dbReference>